<organism evidence="1 2">
    <name type="scientific">Synechococcus phage S-CAM1</name>
    <dbReference type="NCBI Taxonomy" id="754037"/>
    <lineage>
        <taxon>Viruses</taxon>
        <taxon>Duplodnaviria</taxon>
        <taxon>Heunggongvirae</taxon>
        <taxon>Uroviricota</taxon>
        <taxon>Caudoviricetes</taxon>
        <taxon>Pantevenvirales</taxon>
        <taxon>Kyanoviridae</taxon>
        <taxon>Anaposvirus</taxon>
        <taxon>Anaposvirus socalone</taxon>
    </lineage>
</organism>
<evidence type="ECO:0000313" key="1">
    <source>
        <dbReference type="EMBL" id="AOV58351.1"/>
    </source>
</evidence>
<gene>
    <name evidence="1" type="ORF">C290910_096</name>
</gene>
<sequence>MAAIPVNILIDKGADFAVTFFITNKDGTPLNMSGYTGAASMKKSYSATTSVPFPLDFVNRTTGEIALVLTDTETLALDRRRYVYDIVLTDPNGYKTRVIMGNAEVSPGVS</sequence>
<dbReference type="EMBL" id="KU686196">
    <property type="protein sequence ID" value="AOV58351.1"/>
    <property type="molecule type" value="Genomic_DNA"/>
</dbReference>
<dbReference type="Proteomes" id="UP000241265">
    <property type="component" value="Genome"/>
</dbReference>
<evidence type="ECO:0000313" key="2">
    <source>
        <dbReference type="Proteomes" id="UP000241265"/>
    </source>
</evidence>
<protein>
    <submittedName>
        <fullName evidence="1">Uncharacterized protein</fullName>
    </submittedName>
</protein>
<proteinExistence type="predicted"/>
<name>A0A1D8KI83_9CAUD</name>
<accession>A0A1D8KI83</accession>
<reference evidence="1 2" key="1">
    <citation type="journal article" date="2016" name="Virology">
        <title>The genomic content and context of auxiliary metabolic genes in marine cyanomyoviruses.</title>
        <authorList>
            <person name="Crummett L.T."/>
            <person name="Puxty R.J."/>
            <person name="Weihe C."/>
            <person name="Marston M.F."/>
            <person name="Martiny J.B."/>
        </authorList>
    </citation>
    <scope>NUCLEOTIDE SEQUENCE [LARGE SCALE GENOMIC DNA]</scope>
    <source>
        <strain evidence="1">0910CC29</strain>
    </source>
</reference>